<dbReference type="Proteomes" id="UP001157502">
    <property type="component" value="Chromosome 21"/>
</dbReference>
<comment type="caution">
    <text evidence="1">The sequence shown here is derived from an EMBL/GenBank/DDBJ whole genome shotgun (WGS) entry which is preliminary data.</text>
</comment>
<sequence>MKVRRSCSAHQAASVLFLSSHLWPQPSALHCFCLQAARDQSPERLCPTITRELGRVSANGKVWLRNGFRENNERKLRACLPQKTLAGPAWVAHKTREVEHLRC</sequence>
<proteinExistence type="predicted"/>
<protein>
    <submittedName>
        <fullName evidence="1">Uncharacterized protein</fullName>
    </submittedName>
</protein>
<gene>
    <name evidence="1" type="ORF">DPEC_G00245480</name>
</gene>
<reference evidence="1" key="1">
    <citation type="submission" date="2021-05" db="EMBL/GenBank/DDBJ databases">
        <authorList>
            <person name="Pan Q."/>
            <person name="Jouanno E."/>
            <person name="Zahm M."/>
            <person name="Klopp C."/>
            <person name="Cabau C."/>
            <person name="Louis A."/>
            <person name="Berthelot C."/>
            <person name="Parey E."/>
            <person name="Roest Crollius H."/>
            <person name="Montfort J."/>
            <person name="Robinson-Rechavi M."/>
            <person name="Bouchez O."/>
            <person name="Lampietro C."/>
            <person name="Lopez Roques C."/>
            <person name="Donnadieu C."/>
            <person name="Postlethwait J."/>
            <person name="Bobe J."/>
            <person name="Dillon D."/>
            <person name="Chandos A."/>
            <person name="von Hippel F."/>
            <person name="Guiguen Y."/>
        </authorList>
    </citation>
    <scope>NUCLEOTIDE SEQUENCE</scope>
    <source>
        <strain evidence="1">YG-Jan2019</strain>
    </source>
</reference>
<accession>A0ACC2FWA2</accession>
<dbReference type="EMBL" id="CM055748">
    <property type="protein sequence ID" value="KAJ7995525.1"/>
    <property type="molecule type" value="Genomic_DNA"/>
</dbReference>
<evidence type="ECO:0000313" key="1">
    <source>
        <dbReference type="EMBL" id="KAJ7995525.1"/>
    </source>
</evidence>
<evidence type="ECO:0000313" key="2">
    <source>
        <dbReference type="Proteomes" id="UP001157502"/>
    </source>
</evidence>
<organism evidence="1 2">
    <name type="scientific">Dallia pectoralis</name>
    <name type="common">Alaska blackfish</name>
    <dbReference type="NCBI Taxonomy" id="75939"/>
    <lineage>
        <taxon>Eukaryota</taxon>
        <taxon>Metazoa</taxon>
        <taxon>Chordata</taxon>
        <taxon>Craniata</taxon>
        <taxon>Vertebrata</taxon>
        <taxon>Euteleostomi</taxon>
        <taxon>Actinopterygii</taxon>
        <taxon>Neopterygii</taxon>
        <taxon>Teleostei</taxon>
        <taxon>Protacanthopterygii</taxon>
        <taxon>Esociformes</taxon>
        <taxon>Umbridae</taxon>
        <taxon>Dallia</taxon>
    </lineage>
</organism>
<name>A0ACC2FWA2_DALPE</name>
<keyword evidence="2" id="KW-1185">Reference proteome</keyword>